<dbReference type="AlphaFoldDB" id="A0A5Q4ZH19"/>
<evidence type="ECO:0000313" key="2">
    <source>
        <dbReference type="Proteomes" id="UP000325811"/>
    </source>
</evidence>
<protein>
    <submittedName>
        <fullName evidence="1">Uncharacterized protein</fullName>
    </submittedName>
</protein>
<dbReference type="EMBL" id="LR699553">
    <property type="protein sequence ID" value="VVD29094.1"/>
    <property type="molecule type" value="Genomic_DNA"/>
</dbReference>
<sequence length="62" mass="6938">MKSFLLQAPDFGTTSFCSDGGGKRDRTADLLHAMQALSQLSYTPLQNRNEILEANFRFVNTL</sequence>
<name>A0A5Q4ZH19_9BURK</name>
<gene>
    <name evidence="1" type="ORF">PDMSB3_2638</name>
</gene>
<dbReference type="KEGG" id="pdio:PDMSB3_2638"/>
<proteinExistence type="predicted"/>
<dbReference type="AntiFam" id="ANF00012">
    <property type="entry name" value="tRNA translation"/>
</dbReference>
<dbReference type="Proteomes" id="UP000325811">
    <property type="component" value="Chromosome I"/>
</dbReference>
<reference evidence="1 2" key="1">
    <citation type="submission" date="2019-08" db="EMBL/GenBank/DDBJ databases">
        <authorList>
            <person name="Herpell B J."/>
        </authorList>
    </citation>
    <scope>NUCLEOTIDE SEQUENCE [LARGE SCALE GENOMIC DNA]</scope>
    <source>
        <strain evidence="2">Msb3</strain>
    </source>
</reference>
<accession>A0A5Q4ZH19</accession>
<organism evidence="1 2">
    <name type="scientific">Paraburkholderia dioscoreae</name>
    <dbReference type="NCBI Taxonomy" id="2604047"/>
    <lineage>
        <taxon>Bacteria</taxon>
        <taxon>Pseudomonadati</taxon>
        <taxon>Pseudomonadota</taxon>
        <taxon>Betaproteobacteria</taxon>
        <taxon>Burkholderiales</taxon>
        <taxon>Burkholderiaceae</taxon>
        <taxon>Paraburkholderia</taxon>
    </lineage>
</organism>
<evidence type="ECO:0000313" key="1">
    <source>
        <dbReference type="EMBL" id="VVD29094.1"/>
    </source>
</evidence>
<keyword evidence="2" id="KW-1185">Reference proteome</keyword>